<gene>
    <name evidence="2" type="ORF">SAMN05660413_00467</name>
</gene>
<dbReference type="PROSITE" id="PS51819">
    <property type="entry name" value="VOC"/>
    <property type="match status" value="1"/>
</dbReference>
<dbReference type="AlphaFoldDB" id="A0A1I4Y313"/>
<dbReference type="STRING" id="287099.SAMN05660413_00467"/>
<accession>A0A1I4Y313</accession>
<reference evidence="2 3" key="1">
    <citation type="submission" date="2016-10" db="EMBL/GenBank/DDBJ databases">
        <authorList>
            <person name="de Groot N.N."/>
        </authorList>
    </citation>
    <scope>NUCLEOTIDE SEQUENCE [LARGE SCALE GENOMIC DNA]</scope>
    <source>
        <strain evidence="2 3">DSM 17794</strain>
    </source>
</reference>
<evidence type="ECO:0000259" key="1">
    <source>
        <dbReference type="PROSITE" id="PS51819"/>
    </source>
</evidence>
<keyword evidence="2" id="KW-0560">Oxidoreductase</keyword>
<dbReference type="InterPro" id="IPR037523">
    <property type="entry name" value="VOC_core"/>
</dbReference>
<dbReference type="InterPro" id="IPR029068">
    <property type="entry name" value="Glyas_Bleomycin-R_OHBP_Dase"/>
</dbReference>
<dbReference type="Gene3D" id="3.10.180.10">
    <property type="entry name" value="2,3-Dihydroxybiphenyl 1,2-Dioxygenase, domain 1"/>
    <property type="match status" value="1"/>
</dbReference>
<feature type="domain" description="VOC" evidence="1">
    <location>
        <begin position="2"/>
        <end position="114"/>
    </location>
</feature>
<dbReference type="RefSeq" id="WP_093405401.1">
    <property type="nucleotide sequence ID" value="NZ_FOVL01000002.1"/>
</dbReference>
<name>A0A1I4Y313_9FLAO</name>
<dbReference type="SUPFAM" id="SSF54593">
    <property type="entry name" value="Glyoxalase/Bleomycin resistance protein/Dihydroxybiphenyl dioxygenase"/>
    <property type="match status" value="1"/>
</dbReference>
<organism evidence="2 3">
    <name type="scientific">Salegentibacter flavus</name>
    <dbReference type="NCBI Taxonomy" id="287099"/>
    <lineage>
        <taxon>Bacteria</taxon>
        <taxon>Pseudomonadati</taxon>
        <taxon>Bacteroidota</taxon>
        <taxon>Flavobacteriia</taxon>
        <taxon>Flavobacteriales</taxon>
        <taxon>Flavobacteriaceae</taxon>
        <taxon>Salegentibacter</taxon>
    </lineage>
</organism>
<sequence length="223" mass="26508">MKIRKLQLYSLNFREQLHFYRDTLGLKVKQNSEENFEVQIGYSLLEFQYKQDAKPYHIAFHIPDNQEEEALDWVKRRVPVLKNNNKEIIDFSAWNAKSLYFYDADENILEFISRGDFNKPQSALFSEESILGVAEIGIGTTQVREKFNFMNSHFGLEKYDGDFEKFCAIGDDEGLLITINRNKKDWFPTDDKAYAAEFRVEFRHQEKDHRLVFENDHLKRLSE</sequence>
<protein>
    <submittedName>
        <fullName evidence="2">Catechol-2,3-dioxygenase</fullName>
    </submittedName>
</protein>
<keyword evidence="2" id="KW-0223">Dioxygenase</keyword>
<keyword evidence="3" id="KW-1185">Reference proteome</keyword>
<proteinExistence type="predicted"/>
<evidence type="ECO:0000313" key="3">
    <source>
        <dbReference type="Proteomes" id="UP000199153"/>
    </source>
</evidence>
<dbReference type="OrthoDB" id="2703022at2"/>
<evidence type="ECO:0000313" key="2">
    <source>
        <dbReference type="EMBL" id="SFN32426.1"/>
    </source>
</evidence>
<dbReference type="EMBL" id="FOVL01000002">
    <property type="protein sequence ID" value="SFN32426.1"/>
    <property type="molecule type" value="Genomic_DNA"/>
</dbReference>
<dbReference type="GO" id="GO:0051213">
    <property type="term" value="F:dioxygenase activity"/>
    <property type="evidence" value="ECO:0007669"/>
    <property type="project" value="UniProtKB-KW"/>
</dbReference>
<dbReference type="Proteomes" id="UP000199153">
    <property type="component" value="Unassembled WGS sequence"/>
</dbReference>